<dbReference type="EMBL" id="BTGC01000003">
    <property type="protein sequence ID" value="GMM50109.1"/>
    <property type="molecule type" value="Genomic_DNA"/>
</dbReference>
<proteinExistence type="predicted"/>
<feature type="region of interest" description="Disordered" evidence="1">
    <location>
        <begin position="152"/>
        <end position="172"/>
    </location>
</feature>
<evidence type="ECO:0000313" key="3">
    <source>
        <dbReference type="Proteomes" id="UP001362899"/>
    </source>
</evidence>
<dbReference type="AlphaFoldDB" id="A0AAV5REX1"/>
<keyword evidence="3" id="KW-1185">Reference proteome</keyword>
<gene>
    <name evidence="2" type="ORF">DASB73_010670</name>
</gene>
<feature type="compositionally biased region" description="Low complexity" evidence="1">
    <location>
        <begin position="152"/>
        <end position="167"/>
    </location>
</feature>
<organism evidence="2 3">
    <name type="scientific">Starmerella bacillaris</name>
    <name type="common">Yeast</name>
    <name type="synonym">Candida zemplinina</name>
    <dbReference type="NCBI Taxonomy" id="1247836"/>
    <lineage>
        <taxon>Eukaryota</taxon>
        <taxon>Fungi</taxon>
        <taxon>Dikarya</taxon>
        <taxon>Ascomycota</taxon>
        <taxon>Saccharomycotina</taxon>
        <taxon>Dipodascomycetes</taxon>
        <taxon>Dipodascales</taxon>
        <taxon>Trichomonascaceae</taxon>
        <taxon>Starmerella</taxon>
    </lineage>
</organism>
<protein>
    <submittedName>
        <fullName evidence="2">Uncharacterized protein</fullName>
    </submittedName>
</protein>
<comment type="caution">
    <text evidence="2">The sequence shown here is derived from an EMBL/GenBank/DDBJ whole genome shotgun (WGS) entry which is preliminary data.</text>
</comment>
<dbReference type="Proteomes" id="UP001362899">
    <property type="component" value="Unassembled WGS sequence"/>
</dbReference>
<sequence length="343" mass="38921">MQKQQQEPPLLQPKLVHSQPAALDVRTQYLKLIYAEARKLRKSVAEVVDLEFNLAEKCSTSTTYAMEVRHLLAQLKTTVKKRVEKRNQLIAFRKLVRSLRTTETNLELSGYVLSRPLFNEQFIIENRNNVLRVCLKCNSEFTIASRISKTSESSKTSKSSNTSSTTSADENSAEDVVECQHIYTAHPCELEASAPFLMPIPSSRFIFDVVILHSEMVYTSLGAEIERLKLSDRHGKVLYDKQVATTGEVWLESPETTKSTKSENFNCSKISFAQLRIDYMRIIGRGTTILGCNLAQVFSSLRLLHKNVIDFAIELQRAPSECKGDCTNEMQLWLHDRVVNSVP</sequence>
<dbReference type="GO" id="GO:0003676">
    <property type="term" value="F:nucleic acid binding"/>
    <property type="evidence" value="ECO:0007669"/>
    <property type="project" value="InterPro"/>
</dbReference>
<evidence type="ECO:0000256" key="1">
    <source>
        <dbReference type="SAM" id="MobiDB-lite"/>
    </source>
</evidence>
<name>A0AAV5REX1_STABA</name>
<dbReference type="InterPro" id="IPR036397">
    <property type="entry name" value="RNaseH_sf"/>
</dbReference>
<accession>A0AAV5REX1</accession>
<dbReference type="Gene3D" id="3.30.420.10">
    <property type="entry name" value="Ribonuclease H-like superfamily/Ribonuclease H"/>
    <property type="match status" value="1"/>
</dbReference>
<evidence type="ECO:0000313" key="2">
    <source>
        <dbReference type="EMBL" id="GMM50109.1"/>
    </source>
</evidence>
<reference evidence="2 3" key="1">
    <citation type="journal article" date="2023" name="Elife">
        <title>Identification of key yeast species and microbe-microbe interactions impacting larval growth of Drosophila in the wild.</title>
        <authorList>
            <person name="Mure A."/>
            <person name="Sugiura Y."/>
            <person name="Maeda R."/>
            <person name="Honda K."/>
            <person name="Sakurai N."/>
            <person name="Takahashi Y."/>
            <person name="Watada M."/>
            <person name="Katoh T."/>
            <person name="Gotoh A."/>
            <person name="Gotoh Y."/>
            <person name="Taniguchi I."/>
            <person name="Nakamura K."/>
            <person name="Hayashi T."/>
            <person name="Katayama T."/>
            <person name="Uemura T."/>
            <person name="Hattori Y."/>
        </authorList>
    </citation>
    <scope>NUCLEOTIDE SEQUENCE [LARGE SCALE GENOMIC DNA]</scope>
    <source>
        <strain evidence="2 3">SB-73</strain>
    </source>
</reference>